<organism evidence="1 2">
    <name type="scientific">Tigheibacillus halophilus</name>
    <dbReference type="NCBI Taxonomy" id="361280"/>
    <lineage>
        <taxon>Bacteria</taxon>
        <taxon>Bacillati</taxon>
        <taxon>Bacillota</taxon>
        <taxon>Bacilli</taxon>
        <taxon>Bacillales</taxon>
        <taxon>Bacillaceae</taxon>
        <taxon>Tigheibacillus</taxon>
    </lineage>
</organism>
<gene>
    <name evidence="1" type="ORF">RWE15_04060</name>
</gene>
<evidence type="ECO:0008006" key="3">
    <source>
        <dbReference type="Google" id="ProtNLM"/>
    </source>
</evidence>
<proteinExistence type="predicted"/>
<comment type="caution">
    <text evidence="1">The sequence shown here is derived from an EMBL/GenBank/DDBJ whole genome shotgun (WGS) entry which is preliminary data.</text>
</comment>
<dbReference type="Gene3D" id="3.40.640.10">
    <property type="entry name" value="Type I PLP-dependent aspartate aminotransferase-like (Major domain)"/>
    <property type="match status" value="1"/>
</dbReference>
<keyword evidence="2" id="KW-1185">Reference proteome</keyword>
<dbReference type="SUPFAM" id="SSF53383">
    <property type="entry name" value="PLP-dependent transferases"/>
    <property type="match status" value="1"/>
</dbReference>
<dbReference type="EMBL" id="JAWDIP010000003">
    <property type="protein sequence ID" value="MDY0393774.1"/>
    <property type="molecule type" value="Genomic_DNA"/>
</dbReference>
<name>A0ABU5C5F4_9BACI</name>
<evidence type="ECO:0000313" key="1">
    <source>
        <dbReference type="EMBL" id="MDY0393774.1"/>
    </source>
</evidence>
<reference evidence="1 2" key="1">
    <citation type="submission" date="2023-10" db="EMBL/GenBank/DDBJ databases">
        <title>Virgibacillus halophilus 5B73C genome.</title>
        <authorList>
            <person name="Miliotis G."/>
            <person name="Sengupta P."/>
            <person name="Hameed A."/>
            <person name="Chuvochina M."/>
            <person name="Mcdonagh F."/>
            <person name="Simpson A.C."/>
            <person name="Singh N.K."/>
            <person name="Rekha P.D."/>
            <person name="Raman K."/>
            <person name="Hugenholtz P."/>
            <person name="Venkateswaran K."/>
        </authorList>
    </citation>
    <scope>NUCLEOTIDE SEQUENCE [LARGE SCALE GENOMIC DNA]</scope>
    <source>
        <strain evidence="1 2">5B73C</strain>
    </source>
</reference>
<evidence type="ECO:0000313" key="2">
    <source>
        <dbReference type="Proteomes" id="UP001281447"/>
    </source>
</evidence>
<dbReference type="InterPro" id="IPR015424">
    <property type="entry name" value="PyrdxlP-dep_Trfase"/>
</dbReference>
<protein>
    <recommendedName>
        <fullName evidence="3">GntR family transcriptional regulator / MocR family aminotransferase</fullName>
    </recommendedName>
</protein>
<sequence length="106" mass="12668">MNKYYNNNRTRMINALQALFKEKVYIHDIPAGLHFLATFYTNKSYDEVIQKAKEEKLEIYTLQRYSIKMNKHLEKGKIKLIIGFSSMQEDIIPKTLKRLYNVLYSN</sequence>
<accession>A0ABU5C5F4</accession>
<dbReference type="Proteomes" id="UP001281447">
    <property type="component" value="Unassembled WGS sequence"/>
</dbReference>
<dbReference type="InterPro" id="IPR015421">
    <property type="entry name" value="PyrdxlP-dep_Trfase_major"/>
</dbReference>